<evidence type="ECO:0008006" key="4">
    <source>
        <dbReference type="Google" id="ProtNLM"/>
    </source>
</evidence>
<dbReference type="AlphaFoldDB" id="A0A8B9UU64"/>
<keyword evidence="1" id="KW-0812">Transmembrane</keyword>
<reference evidence="2" key="2">
    <citation type="submission" date="2025-09" db="UniProtKB">
        <authorList>
            <consortium name="Ensembl"/>
        </authorList>
    </citation>
    <scope>IDENTIFICATION</scope>
</reference>
<keyword evidence="3" id="KW-1185">Reference proteome</keyword>
<keyword evidence="1" id="KW-0472">Membrane</keyword>
<dbReference type="Proteomes" id="UP000694549">
    <property type="component" value="Unplaced"/>
</dbReference>
<name>A0A8B9UU64_9AVES</name>
<keyword evidence="1" id="KW-1133">Transmembrane helix</keyword>
<feature type="transmembrane region" description="Helical" evidence="1">
    <location>
        <begin position="7"/>
        <end position="30"/>
    </location>
</feature>
<organism evidence="2 3">
    <name type="scientific">Anas zonorhyncha</name>
    <name type="common">Eastern spot-billed duck</name>
    <dbReference type="NCBI Taxonomy" id="75864"/>
    <lineage>
        <taxon>Eukaryota</taxon>
        <taxon>Metazoa</taxon>
        <taxon>Chordata</taxon>
        <taxon>Craniata</taxon>
        <taxon>Vertebrata</taxon>
        <taxon>Euteleostomi</taxon>
        <taxon>Archelosauria</taxon>
        <taxon>Archosauria</taxon>
        <taxon>Dinosauria</taxon>
        <taxon>Saurischia</taxon>
        <taxon>Theropoda</taxon>
        <taxon>Coelurosauria</taxon>
        <taxon>Aves</taxon>
        <taxon>Neognathae</taxon>
        <taxon>Galloanserae</taxon>
        <taxon>Anseriformes</taxon>
        <taxon>Anatidae</taxon>
        <taxon>Anatinae</taxon>
        <taxon>Anas</taxon>
    </lineage>
</organism>
<feature type="transmembrane region" description="Helical" evidence="1">
    <location>
        <begin position="42"/>
        <end position="60"/>
    </location>
</feature>
<evidence type="ECO:0000256" key="1">
    <source>
        <dbReference type="SAM" id="Phobius"/>
    </source>
</evidence>
<protein>
    <recommendedName>
        <fullName evidence="4">Secreted protein</fullName>
    </recommendedName>
</protein>
<evidence type="ECO:0000313" key="3">
    <source>
        <dbReference type="Proteomes" id="UP000694549"/>
    </source>
</evidence>
<accession>A0A8B9UU64</accession>
<evidence type="ECO:0000313" key="2">
    <source>
        <dbReference type="Ensembl" id="ENSAZOP00000013488.1"/>
    </source>
</evidence>
<sequence length="81" mass="9557">MLLVITIHHLIISHCFCKLFLFLTFCLVHLNPNLPGFDTSYFNPFVLWFLAETHCIWYVLPKYCNHCINKICLDCSSSRFS</sequence>
<reference evidence="2" key="1">
    <citation type="submission" date="2025-08" db="UniProtKB">
        <authorList>
            <consortium name="Ensembl"/>
        </authorList>
    </citation>
    <scope>IDENTIFICATION</scope>
</reference>
<dbReference type="Ensembl" id="ENSAZOT00000014496.1">
    <property type="protein sequence ID" value="ENSAZOP00000013488.1"/>
    <property type="gene ID" value="ENSAZOG00000008694.1"/>
</dbReference>
<proteinExistence type="predicted"/>